<proteinExistence type="predicted"/>
<dbReference type="Proteomes" id="UP000692954">
    <property type="component" value="Unassembled WGS sequence"/>
</dbReference>
<keyword evidence="2" id="KW-1185">Reference proteome</keyword>
<organism evidence="1 2">
    <name type="scientific">Paramecium sonneborni</name>
    <dbReference type="NCBI Taxonomy" id="65129"/>
    <lineage>
        <taxon>Eukaryota</taxon>
        <taxon>Sar</taxon>
        <taxon>Alveolata</taxon>
        <taxon>Ciliophora</taxon>
        <taxon>Intramacronucleata</taxon>
        <taxon>Oligohymenophorea</taxon>
        <taxon>Peniculida</taxon>
        <taxon>Parameciidae</taxon>
        <taxon>Paramecium</taxon>
    </lineage>
</organism>
<dbReference type="AlphaFoldDB" id="A0A8S1KJ19"/>
<dbReference type="EMBL" id="CAJJDN010000007">
    <property type="protein sequence ID" value="CAD8052872.1"/>
    <property type="molecule type" value="Genomic_DNA"/>
</dbReference>
<sequence length="149" mass="18245">MRNKSCLPEISFREYCQKYFNDSFITSQRLTKNKIKLDEIKSNQIGKEKQLEFQNFIKTAIDQTKQVRLQATQEATKTFGDPKQWLRAQKEYFKLPEQKHKTYIECYDIQLPTQINFNKWKYKQRLDQIRYRSYSSRKTSISQKRQYQF</sequence>
<comment type="caution">
    <text evidence="1">The sequence shown here is derived from an EMBL/GenBank/DDBJ whole genome shotgun (WGS) entry which is preliminary data.</text>
</comment>
<protein>
    <submittedName>
        <fullName evidence="1">Uncharacterized protein</fullName>
    </submittedName>
</protein>
<evidence type="ECO:0000313" key="1">
    <source>
        <dbReference type="EMBL" id="CAD8052872.1"/>
    </source>
</evidence>
<gene>
    <name evidence="1" type="ORF">PSON_ATCC_30995.1.T0070053</name>
</gene>
<dbReference type="OrthoDB" id="294019at2759"/>
<name>A0A8S1KJ19_9CILI</name>
<accession>A0A8S1KJ19</accession>
<reference evidence="1" key="1">
    <citation type="submission" date="2021-01" db="EMBL/GenBank/DDBJ databases">
        <authorList>
            <consortium name="Genoscope - CEA"/>
            <person name="William W."/>
        </authorList>
    </citation>
    <scope>NUCLEOTIDE SEQUENCE</scope>
</reference>
<evidence type="ECO:0000313" key="2">
    <source>
        <dbReference type="Proteomes" id="UP000692954"/>
    </source>
</evidence>